<dbReference type="GO" id="GO:0080188">
    <property type="term" value="P:gene silencing by siRNA-directed DNA methylation"/>
    <property type="evidence" value="ECO:0007669"/>
    <property type="project" value="InterPro"/>
</dbReference>
<sequence>MFRRYGPPEYKHMLLSDSETESDDNLSNVAVTVAATLAEDGRREREEEGNKTLSTHQHATSFKSKQTLDPEALLELAKEYQTKMENKDIPRDGVKEMMVVNWKGLAKTLKTLYGQPLHYLTQKLCNEWDKSRFGSDNEEKPLSAIFSWREAVDTIWRVEAVHRLCTSPVHLAVLWLDDPEYRVIVNEVISTPSVPTP</sequence>
<dbReference type="InterPro" id="IPR036319">
    <property type="entry name" value="RDM1_sf"/>
</dbReference>
<evidence type="ECO:0000313" key="2">
    <source>
        <dbReference type="EMBL" id="KAK7374840.1"/>
    </source>
</evidence>
<evidence type="ECO:0000313" key="3">
    <source>
        <dbReference type="Proteomes" id="UP001374584"/>
    </source>
</evidence>
<protein>
    <submittedName>
        <fullName evidence="2">Uncharacterized protein</fullName>
    </submittedName>
</protein>
<dbReference type="Proteomes" id="UP001374584">
    <property type="component" value="Unassembled WGS sequence"/>
</dbReference>
<dbReference type="GO" id="GO:0000419">
    <property type="term" value="C:RNA polymerase V complex"/>
    <property type="evidence" value="ECO:0007669"/>
    <property type="project" value="TreeGrafter"/>
</dbReference>
<dbReference type="PANTHER" id="PTHR36366">
    <property type="entry name" value="PROTEIN RDM1"/>
    <property type="match status" value="1"/>
</dbReference>
<evidence type="ECO:0000256" key="1">
    <source>
        <dbReference type="SAM" id="MobiDB-lite"/>
    </source>
</evidence>
<accession>A0AAN9RG32</accession>
<dbReference type="Gene3D" id="1.20.120.690">
    <property type="entry name" value="RDM1 protein domain"/>
    <property type="match status" value="1"/>
</dbReference>
<dbReference type="AlphaFoldDB" id="A0AAN9RG32"/>
<feature type="compositionally biased region" description="Polar residues" evidence="1">
    <location>
        <begin position="51"/>
        <end position="66"/>
    </location>
</feature>
<keyword evidence="3" id="KW-1185">Reference proteome</keyword>
<gene>
    <name evidence="2" type="ORF">VNO80_08283</name>
</gene>
<proteinExistence type="predicted"/>
<organism evidence="2 3">
    <name type="scientific">Phaseolus coccineus</name>
    <name type="common">Scarlet runner bean</name>
    <name type="synonym">Phaseolus multiflorus</name>
    <dbReference type="NCBI Taxonomy" id="3886"/>
    <lineage>
        <taxon>Eukaryota</taxon>
        <taxon>Viridiplantae</taxon>
        <taxon>Streptophyta</taxon>
        <taxon>Embryophyta</taxon>
        <taxon>Tracheophyta</taxon>
        <taxon>Spermatophyta</taxon>
        <taxon>Magnoliopsida</taxon>
        <taxon>eudicotyledons</taxon>
        <taxon>Gunneridae</taxon>
        <taxon>Pentapetalae</taxon>
        <taxon>rosids</taxon>
        <taxon>fabids</taxon>
        <taxon>Fabales</taxon>
        <taxon>Fabaceae</taxon>
        <taxon>Papilionoideae</taxon>
        <taxon>50 kb inversion clade</taxon>
        <taxon>NPAAA clade</taxon>
        <taxon>indigoferoid/millettioid clade</taxon>
        <taxon>Phaseoleae</taxon>
        <taxon>Phaseolus</taxon>
    </lineage>
</organism>
<comment type="caution">
    <text evidence="2">The sequence shown here is derived from an EMBL/GenBank/DDBJ whole genome shotgun (WGS) entry which is preliminary data.</text>
</comment>
<feature type="region of interest" description="Disordered" evidence="1">
    <location>
        <begin position="38"/>
        <end position="66"/>
    </location>
</feature>
<feature type="compositionally biased region" description="Basic and acidic residues" evidence="1">
    <location>
        <begin position="39"/>
        <end position="50"/>
    </location>
</feature>
<reference evidence="2 3" key="1">
    <citation type="submission" date="2024-01" db="EMBL/GenBank/DDBJ databases">
        <title>The genomes of 5 underutilized Papilionoideae crops provide insights into root nodulation and disease resistanc.</title>
        <authorList>
            <person name="Jiang F."/>
        </authorList>
    </citation>
    <scope>NUCLEOTIDE SEQUENCE [LARGE SCALE GENOMIC DNA]</scope>
    <source>
        <strain evidence="2">JINMINGXINNONG_FW02</strain>
        <tissue evidence="2">Leaves</tissue>
    </source>
</reference>
<dbReference type="InterPro" id="IPR015270">
    <property type="entry name" value="RDM1_plant"/>
</dbReference>
<dbReference type="Pfam" id="PF09187">
    <property type="entry name" value="RdDM_RDM1"/>
    <property type="match status" value="1"/>
</dbReference>
<dbReference type="PANTHER" id="PTHR36366:SF3">
    <property type="entry name" value="PROTEIN RDM1"/>
    <property type="match status" value="1"/>
</dbReference>
<dbReference type="SUPFAM" id="SSF109920">
    <property type="entry name" value="Hypothetical protein At3g22680"/>
    <property type="match status" value="1"/>
</dbReference>
<dbReference type="EMBL" id="JAYMYR010000003">
    <property type="protein sequence ID" value="KAK7374840.1"/>
    <property type="molecule type" value="Genomic_DNA"/>
</dbReference>
<name>A0AAN9RG32_PHACN</name>